<protein>
    <submittedName>
        <fullName evidence="2">DDE-1 domain-containing protein</fullName>
    </submittedName>
</protein>
<organism evidence="1 2">
    <name type="scientific">Acrobeloides nanus</name>
    <dbReference type="NCBI Taxonomy" id="290746"/>
    <lineage>
        <taxon>Eukaryota</taxon>
        <taxon>Metazoa</taxon>
        <taxon>Ecdysozoa</taxon>
        <taxon>Nematoda</taxon>
        <taxon>Chromadorea</taxon>
        <taxon>Rhabditida</taxon>
        <taxon>Tylenchina</taxon>
        <taxon>Cephalobomorpha</taxon>
        <taxon>Cephaloboidea</taxon>
        <taxon>Cephalobidae</taxon>
        <taxon>Acrobeloides</taxon>
    </lineage>
</organism>
<dbReference type="AlphaFoldDB" id="A0A914CAH8"/>
<proteinExistence type="predicted"/>
<evidence type="ECO:0000313" key="2">
    <source>
        <dbReference type="WBParaSite" id="ACRNAN_Path_711.g2669.t1"/>
    </source>
</evidence>
<keyword evidence="1" id="KW-1185">Reference proteome</keyword>
<sequence length="91" mass="10111">MDAYLEWVCKAWQSIPVDAIVTSFKTCGITNVFDGSEDGMIHCFKPHGPIPAGRTLLDNARGAQNLVQLVEEIDLNENEHNGYVSDKSIEF</sequence>
<name>A0A914CAH8_9BILA</name>
<evidence type="ECO:0000313" key="1">
    <source>
        <dbReference type="Proteomes" id="UP000887540"/>
    </source>
</evidence>
<dbReference type="Proteomes" id="UP000887540">
    <property type="component" value="Unplaced"/>
</dbReference>
<dbReference type="WBParaSite" id="ACRNAN_Path_711.g2669.t1">
    <property type="protein sequence ID" value="ACRNAN_Path_711.g2669.t1"/>
    <property type="gene ID" value="ACRNAN_Path_711.g2669"/>
</dbReference>
<accession>A0A914CAH8</accession>
<reference evidence="2" key="1">
    <citation type="submission" date="2022-11" db="UniProtKB">
        <authorList>
            <consortium name="WormBaseParasite"/>
        </authorList>
    </citation>
    <scope>IDENTIFICATION</scope>
</reference>